<keyword evidence="1" id="KW-0540">Nuclease</keyword>
<dbReference type="GO" id="GO:0004540">
    <property type="term" value="F:RNA nuclease activity"/>
    <property type="evidence" value="ECO:0007669"/>
    <property type="project" value="InterPro"/>
</dbReference>
<dbReference type="EMBL" id="ML995896">
    <property type="protein sequence ID" value="KAF2765294.1"/>
    <property type="molecule type" value="Genomic_DNA"/>
</dbReference>
<feature type="chain" id="PRO_5026003941" evidence="3">
    <location>
        <begin position="19"/>
        <end position="159"/>
    </location>
</feature>
<dbReference type="Proteomes" id="UP000799436">
    <property type="component" value="Unassembled WGS sequence"/>
</dbReference>
<keyword evidence="2" id="KW-0378">Hydrolase</keyword>
<evidence type="ECO:0000256" key="3">
    <source>
        <dbReference type="SAM" id="SignalP"/>
    </source>
</evidence>
<keyword evidence="5" id="KW-1185">Reference proteome</keyword>
<dbReference type="GO" id="GO:0016787">
    <property type="term" value="F:hydrolase activity"/>
    <property type="evidence" value="ECO:0007669"/>
    <property type="project" value="UniProtKB-KW"/>
</dbReference>
<evidence type="ECO:0000313" key="5">
    <source>
        <dbReference type="Proteomes" id="UP000799436"/>
    </source>
</evidence>
<feature type="signal peptide" evidence="3">
    <location>
        <begin position="1"/>
        <end position="18"/>
    </location>
</feature>
<gene>
    <name evidence="4" type="ORF">EJ03DRAFT_211078</name>
</gene>
<proteinExistence type="predicted"/>
<dbReference type="Gene3D" id="3.10.450.30">
    <property type="entry name" value="Microbial ribonucleases"/>
    <property type="match status" value="1"/>
</dbReference>
<name>A0A6G1KZ28_9PEZI</name>
<organism evidence="4 5">
    <name type="scientific">Teratosphaeria nubilosa</name>
    <dbReference type="NCBI Taxonomy" id="161662"/>
    <lineage>
        <taxon>Eukaryota</taxon>
        <taxon>Fungi</taxon>
        <taxon>Dikarya</taxon>
        <taxon>Ascomycota</taxon>
        <taxon>Pezizomycotina</taxon>
        <taxon>Dothideomycetes</taxon>
        <taxon>Dothideomycetidae</taxon>
        <taxon>Mycosphaerellales</taxon>
        <taxon>Teratosphaeriaceae</taxon>
        <taxon>Teratosphaeria</taxon>
    </lineage>
</organism>
<sequence>MFASKTLAASLLLSLALAADHVPVTIENLNADFNVNCGKTTVKGTDIYNAIAWGMSLNDDEQTYTSTDGNAYPSYYGNSEGFQWESSECGNRPNDARQHMPVIQGGYFGETTLDAGKYRAVYWYNYESDSEGHPKGYYCGTIYHAGSDNSFSGCDVKKG</sequence>
<reference evidence="4" key="1">
    <citation type="journal article" date="2020" name="Stud. Mycol.">
        <title>101 Dothideomycetes genomes: a test case for predicting lifestyles and emergence of pathogens.</title>
        <authorList>
            <person name="Haridas S."/>
            <person name="Albert R."/>
            <person name="Binder M."/>
            <person name="Bloem J."/>
            <person name="Labutti K."/>
            <person name="Salamov A."/>
            <person name="Andreopoulos B."/>
            <person name="Baker S."/>
            <person name="Barry K."/>
            <person name="Bills G."/>
            <person name="Bluhm B."/>
            <person name="Cannon C."/>
            <person name="Castanera R."/>
            <person name="Culley D."/>
            <person name="Daum C."/>
            <person name="Ezra D."/>
            <person name="Gonzalez J."/>
            <person name="Henrissat B."/>
            <person name="Kuo A."/>
            <person name="Liang C."/>
            <person name="Lipzen A."/>
            <person name="Lutzoni F."/>
            <person name="Magnuson J."/>
            <person name="Mondo S."/>
            <person name="Nolan M."/>
            <person name="Ohm R."/>
            <person name="Pangilinan J."/>
            <person name="Park H.-J."/>
            <person name="Ramirez L."/>
            <person name="Alfaro M."/>
            <person name="Sun H."/>
            <person name="Tritt A."/>
            <person name="Yoshinaga Y."/>
            <person name="Zwiers L.-H."/>
            <person name="Turgeon B."/>
            <person name="Goodwin S."/>
            <person name="Spatafora J."/>
            <person name="Crous P."/>
            <person name="Grigoriev I."/>
        </authorList>
    </citation>
    <scope>NUCLEOTIDE SEQUENCE</scope>
    <source>
        <strain evidence="4">CBS 116005</strain>
    </source>
</reference>
<dbReference type="SUPFAM" id="SSF53933">
    <property type="entry name" value="Microbial ribonucleases"/>
    <property type="match status" value="1"/>
</dbReference>
<dbReference type="OrthoDB" id="5425539at2759"/>
<evidence type="ECO:0000313" key="4">
    <source>
        <dbReference type="EMBL" id="KAF2765294.1"/>
    </source>
</evidence>
<evidence type="ECO:0000256" key="2">
    <source>
        <dbReference type="ARBA" id="ARBA00022801"/>
    </source>
</evidence>
<dbReference type="AlphaFoldDB" id="A0A6G1KZ28"/>
<dbReference type="InterPro" id="IPR016191">
    <property type="entry name" value="Ribonuclease/ribotoxin"/>
</dbReference>
<evidence type="ECO:0000256" key="1">
    <source>
        <dbReference type="ARBA" id="ARBA00022722"/>
    </source>
</evidence>
<protein>
    <submittedName>
        <fullName evidence="4">Uncharacterized protein</fullName>
    </submittedName>
</protein>
<dbReference type="GO" id="GO:0003723">
    <property type="term" value="F:RNA binding"/>
    <property type="evidence" value="ECO:0007669"/>
    <property type="project" value="InterPro"/>
</dbReference>
<accession>A0A6G1KZ28</accession>
<keyword evidence="3" id="KW-0732">Signal</keyword>